<dbReference type="SUPFAM" id="SSF54909">
    <property type="entry name" value="Dimeric alpha+beta barrel"/>
    <property type="match status" value="2"/>
</dbReference>
<dbReference type="PANTHER" id="PTHR30154:SF34">
    <property type="entry name" value="TRANSCRIPTIONAL REGULATOR AZLB"/>
    <property type="match status" value="1"/>
</dbReference>
<dbReference type="Pfam" id="PF01037">
    <property type="entry name" value="AsnC_trans_reg"/>
    <property type="match status" value="1"/>
</dbReference>
<dbReference type="Gene3D" id="3.30.70.920">
    <property type="match status" value="2"/>
</dbReference>
<name>A0ABU5T356_9MICC</name>
<keyword evidence="3" id="KW-1185">Reference proteome</keyword>
<comment type="caution">
    <text evidence="2">The sequence shown here is derived from an EMBL/GenBank/DDBJ whole genome shotgun (WGS) entry which is preliminary data.</text>
</comment>
<gene>
    <name evidence="2" type="ORF">SPF06_04260</name>
</gene>
<sequence>MDSARQRFLSWGAPVVELSEDDLALLHALQIAPRVAWLDAADILGAHPATLARRWERLHSAGLAWVTAHLRGDPSEMVLAFVDVECVPGRREEAVAALAVIPEVQTVDVAASQPDLALTVFARNLSECAESILPRLAAAPGVSRIQTELCTRLHSGGHSWRLAALDREQIAAFSALARSEPFTGRLPPACFDLLPLLARNGRASAADMARELGRSPATVHRQLARVIGSGLLSFRCEVAQGPAGYPVACKWLTKVPPGQHAQAAAALGGLRNVRLVASTTGQTNFTIVMWLRTVADVMTAELALQERIPGIELVQSTVMLSSVKRVGCLLRPDGTATGEVVASPILIE</sequence>
<organism evidence="2 3">
    <name type="scientific">Sinomonas terricola</name>
    <dbReference type="NCBI Taxonomy" id="3110330"/>
    <lineage>
        <taxon>Bacteria</taxon>
        <taxon>Bacillati</taxon>
        <taxon>Actinomycetota</taxon>
        <taxon>Actinomycetes</taxon>
        <taxon>Micrococcales</taxon>
        <taxon>Micrococcaceae</taxon>
        <taxon>Sinomonas</taxon>
    </lineage>
</organism>
<dbReference type="InterPro" id="IPR019887">
    <property type="entry name" value="Tscrpt_reg_AsnC/Lrp_C"/>
</dbReference>
<dbReference type="RefSeq" id="WP_323277674.1">
    <property type="nucleotide sequence ID" value="NZ_JAYGGQ010000001.1"/>
</dbReference>
<feature type="domain" description="Transcription regulator AsnC/Lrp ligand binding" evidence="1">
    <location>
        <begin position="82"/>
        <end position="149"/>
    </location>
</feature>
<dbReference type="InterPro" id="IPR019888">
    <property type="entry name" value="Tscrpt_reg_AsnC-like"/>
</dbReference>
<protein>
    <submittedName>
        <fullName evidence="2">Lrp/AsnC family transcriptional regulator</fullName>
    </submittedName>
</protein>
<dbReference type="InterPro" id="IPR036388">
    <property type="entry name" value="WH-like_DNA-bd_sf"/>
</dbReference>
<evidence type="ECO:0000259" key="1">
    <source>
        <dbReference type="Pfam" id="PF01037"/>
    </source>
</evidence>
<reference evidence="2 3" key="1">
    <citation type="submission" date="2023-12" db="EMBL/GenBank/DDBJ databases">
        <title>Sinomonas terricola sp. nov, isolated from litchi orchard soil in Guangdong, PR China.</title>
        <authorList>
            <person name="Jiaxin W."/>
            <person name="Yang Z."/>
            <person name="Honghui Z."/>
        </authorList>
    </citation>
    <scope>NUCLEOTIDE SEQUENCE [LARGE SCALE GENOMIC DNA]</scope>
    <source>
        <strain evidence="2 3">JGH33</strain>
    </source>
</reference>
<proteinExistence type="predicted"/>
<dbReference type="Proteomes" id="UP001304769">
    <property type="component" value="Unassembled WGS sequence"/>
</dbReference>
<dbReference type="SMART" id="SM00344">
    <property type="entry name" value="HTH_ASNC"/>
    <property type="match status" value="1"/>
</dbReference>
<dbReference type="InterPro" id="IPR036390">
    <property type="entry name" value="WH_DNA-bd_sf"/>
</dbReference>
<evidence type="ECO:0000313" key="3">
    <source>
        <dbReference type="Proteomes" id="UP001304769"/>
    </source>
</evidence>
<dbReference type="PANTHER" id="PTHR30154">
    <property type="entry name" value="LEUCINE-RESPONSIVE REGULATORY PROTEIN"/>
    <property type="match status" value="1"/>
</dbReference>
<dbReference type="EMBL" id="JAYGGQ010000001">
    <property type="protein sequence ID" value="MEA5453929.1"/>
    <property type="molecule type" value="Genomic_DNA"/>
</dbReference>
<dbReference type="InterPro" id="IPR011008">
    <property type="entry name" value="Dimeric_a/b-barrel"/>
</dbReference>
<dbReference type="Pfam" id="PF13412">
    <property type="entry name" value="HTH_24"/>
    <property type="match status" value="1"/>
</dbReference>
<accession>A0ABU5T356</accession>
<dbReference type="SUPFAM" id="SSF46785">
    <property type="entry name" value="Winged helix' DNA-binding domain"/>
    <property type="match status" value="1"/>
</dbReference>
<evidence type="ECO:0000313" key="2">
    <source>
        <dbReference type="EMBL" id="MEA5453929.1"/>
    </source>
</evidence>
<dbReference type="Gene3D" id="1.10.10.10">
    <property type="entry name" value="Winged helix-like DNA-binding domain superfamily/Winged helix DNA-binding domain"/>
    <property type="match status" value="2"/>
</dbReference>